<protein>
    <recommendedName>
        <fullName evidence="3">YceI family protein</fullName>
    </recommendedName>
</protein>
<evidence type="ECO:0000313" key="1">
    <source>
        <dbReference type="EMBL" id="MBO2441714.1"/>
    </source>
</evidence>
<evidence type="ECO:0008006" key="3">
    <source>
        <dbReference type="Google" id="ProtNLM"/>
    </source>
</evidence>
<name>A0ABS3R7X7_9ACTN</name>
<proteinExistence type="predicted"/>
<dbReference type="Proteomes" id="UP000666915">
    <property type="component" value="Unassembled WGS sequence"/>
</dbReference>
<gene>
    <name evidence="1" type="ORF">J4557_29740</name>
</gene>
<reference evidence="1 2" key="1">
    <citation type="submission" date="2021-03" db="EMBL/GenBank/DDBJ databases">
        <authorList>
            <person name="Kanchanasin P."/>
            <person name="Saeng-In P."/>
            <person name="Phongsopitanun W."/>
            <person name="Yuki M."/>
            <person name="Kudo T."/>
            <person name="Ohkuma M."/>
            <person name="Tanasupawat S."/>
        </authorList>
    </citation>
    <scope>NUCLEOTIDE SEQUENCE [LARGE SCALE GENOMIC DNA]</scope>
    <source>
        <strain evidence="1 2">L46</strain>
    </source>
</reference>
<sequence>MAADRLLEGRTFSGHWSHTIKPGIGQSTVEVDFSGTLGEIEIEIEIEIELALIEGADAQLRGTASVRVDLRVNAKNIGSCSAAVSSAPNPTVTFEPR</sequence>
<organism evidence="1 2">
    <name type="scientific">Actinomadura nitritigenes</name>
    <dbReference type="NCBI Taxonomy" id="134602"/>
    <lineage>
        <taxon>Bacteria</taxon>
        <taxon>Bacillati</taxon>
        <taxon>Actinomycetota</taxon>
        <taxon>Actinomycetes</taxon>
        <taxon>Streptosporangiales</taxon>
        <taxon>Thermomonosporaceae</taxon>
        <taxon>Actinomadura</taxon>
    </lineage>
</organism>
<evidence type="ECO:0000313" key="2">
    <source>
        <dbReference type="Proteomes" id="UP000666915"/>
    </source>
</evidence>
<keyword evidence="2" id="KW-1185">Reference proteome</keyword>
<accession>A0ABS3R7X7</accession>
<comment type="caution">
    <text evidence="1">The sequence shown here is derived from an EMBL/GenBank/DDBJ whole genome shotgun (WGS) entry which is preliminary data.</text>
</comment>
<dbReference type="RefSeq" id="WP_208270062.1">
    <property type="nucleotide sequence ID" value="NZ_BAAAGM010000051.1"/>
</dbReference>
<dbReference type="EMBL" id="JAGEOK010000021">
    <property type="protein sequence ID" value="MBO2441714.1"/>
    <property type="molecule type" value="Genomic_DNA"/>
</dbReference>